<organism evidence="6 7">
    <name type="scientific">Rahnella victoriana</name>
    <dbReference type="NCBI Taxonomy" id="1510570"/>
    <lineage>
        <taxon>Bacteria</taxon>
        <taxon>Pseudomonadati</taxon>
        <taxon>Pseudomonadota</taxon>
        <taxon>Gammaproteobacteria</taxon>
        <taxon>Enterobacterales</taxon>
        <taxon>Yersiniaceae</taxon>
        <taxon>Rahnella</taxon>
    </lineage>
</organism>
<dbReference type="InterPro" id="IPR016032">
    <property type="entry name" value="Sig_transdc_resp-reg_C-effctor"/>
</dbReference>
<name>A0ABS0DY68_9GAMM</name>
<dbReference type="Proteomes" id="UP000600307">
    <property type="component" value="Unassembled WGS sequence"/>
</dbReference>
<dbReference type="InterPro" id="IPR036388">
    <property type="entry name" value="WH-like_DNA-bd_sf"/>
</dbReference>
<evidence type="ECO:0000256" key="2">
    <source>
        <dbReference type="ARBA" id="ARBA00023125"/>
    </source>
</evidence>
<reference evidence="6 7" key="1">
    <citation type="submission" date="2020-11" db="EMBL/GenBank/DDBJ databases">
        <title>Taxonomic investigation of Rahnella spp.</title>
        <authorList>
            <person name="Lee S.D."/>
        </authorList>
    </citation>
    <scope>NUCLEOTIDE SEQUENCE [LARGE SCALE GENOMIC DNA]</scope>
    <source>
        <strain evidence="6 7">SAP-10</strain>
    </source>
</reference>
<protein>
    <submittedName>
        <fullName evidence="6">Helix-turn-helix transcriptional regulator</fullName>
    </submittedName>
</protein>
<dbReference type="CDD" id="cd06170">
    <property type="entry name" value="LuxR_C_like"/>
    <property type="match status" value="1"/>
</dbReference>
<dbReference type="SMART" id="SM00421">
    <property type="entry name" value="HTH_LUXR"/>
    <property type="match status" value="1"/>
</dbReference>
<evidence type="ECO:0000256" key="1">
    <source>
        <dbReference type="ARBA" id="ARBA00023015"/>
    </source>
</evidence>
<dbReference type="Gene3D" id="1.10.10.10">
    <property type="entry name" value="Winged helix-like DNA-binding domain superfamily/Winged helix DNA-binding domain"/>
    <property type="match status" value="1"/>
</dbReference>
<keyword evidence="4" id="KW-0804">Transcription</keyword>
<dbReference type="InterPro" id="IPR000792">
    <property type="entry name" value="Tscrpt_reg_LuxR_C"/>
</dbReference>
<accession>A0ABS0DY68</accession>
<keyword evidence="3" id="KW-0010">Activator</keyword>
<dbReference type="Pfam" id="PF00196">
    <property type="entry name" value="GerE"/>
    <property type="match status" value="1"/>
</dbReference>
<dbReference type="EMBL" id="JADOBH010000004">
    <property type="protein sequence ID" value="MBF7957654.1"/>
    <property type="molecule type" value="Genomic_DNA"/>
</dbReference>
<sequence length="165" mass="19122">MDLSNSVISDDYFFILGLSALLSRELIDENYYIVDVETTNHLQASPCLFQDRKVFAFISSDLDYYTHCHLENVTFIDRRTPVKEVLSCLLVDNARFNYRVRHPLSGREKEVLLGMQNGLSTHEIGERLGMNIKTFYAHRTRLINKLQVGNRIALYKNIARHRAIA</sequence>
<keyword evidence="1" id="KW-0805">Transcription regulation</keyword>
<dbReference type="PANTHER" id="PTHR44688:SF16">
    <property type="entry name" value="DNA-BINDING TRANSCRIPTIONAL ACTIVATOR DEVR_DOSR"/>
    <property type="match status" value="1"/>
</dbReference>
<feature type="domain" description="HTH luxR-type" evidence="5">
    <location>
        <begin position="97"/>
        <end position="162"/>
    </location>
</feature>
<dbReference type="PANTHER" id="PTHR44688">
    <property type="entry name" value="DNA-BINDING TRANSCRIPTIONAL ACTIVATOR DEVR_DOSR"/>
    <property type="match status" value="1"/>
</dbReference>
<dbReference type="PRINTS" id="PR00038">
    <property type="entry name" value="HTHLUXR"/>
</dbReference>
<dbReference type="RefSeq" id="WP_131693019.1">
    <property type="nucleotide sequence ID" value="NZ_CBCSED010000002.1"/>
</dbReference>
<evidence type="ECO:0000259" key="5">
    <source>
        <dbReference type="PROSITE" id="PS50043"/>
    </source>
</evidence>
<evidence type="ECO:0000313" key="6">
    <source>
        <dbReference type="EMBL" id="MBF7957654.1"/>
    </source>
</evidence>
<gene>
    <name evidence="6" type="ORF">IV431_19020</name>
</gene>
<proteinExistence type="predicted"/>
<evidence type="ECO:0000313" key="7">
    <source>
        <dbReference type="Proteomes" id="UP000600307"/>
    </source>
</evidence>
<comment type="caution">
    <text evidence="6">The sequence shown here is derived from an EMBL/GenBank/DDBJ whole genome shotgun (WGS) entry which is preliminary data.</text>
</comment>
<dbReference type="PROSITE" id="PS50043">
    <property type="entry name" value="HTH_LUXR_2"/>
    <property type="match status" value="1"/>
</dbReference>
<dbReference type="SUPFAM" id="SSF46894">
    <property type="entry name" value="C-terminal effector domain of the bipartite response regulators"/>
    <property type="match status" value="1"/>
</dbReference>
<evidence type="ECO:0000256" key="4">
    <source>
        <dbReference type="ARBA" id="ARBA00023163"/>
    </source>
</evidence>
<evidence type="ECO:0000256" key="3">
    <source>
        <dbReference type="ARBA" id="ARBA00023159"/>
    </source>
</evidence>
<keyword evidence="2" id="KW-0238">DNA-binding</keyword>
<keyword evidence="7" id="KW-1185">Reference proteome</keyword>